<sequence length="44" mass="4568">MTCCPPPPRRCGAGPGDPAMNELLTILPWAFCLVAAAAAVKLSR</sequence>
<feature type="transmembrane region" description="Helical" evidence="1">
    <location>
        <begin position="23"/>
        <end position="42"/>
    </location>
</feature>
<keyword evidence="1" id="KW-1133">Transmembrane helix</keyword>
<dbReference type="EMBL" id="JAUFPN010000126">
    <property type="protein sequence ID" value="MDN3564961.1"/>
    <property type="molecule type" value="Genomic_DNA"/>
</dbReference>
<dbReference type="RefSeq" id="WP_377750189.1">
    <property type="nucleotide sequence ID" value="NZ_JBHTFA010000001.1"/>
</dbReference>
<proteinExistence type="predicted"/>
<gene>
    <name evidence="2" type="ORF">QWZ14_11365</name>
</gene>
<keyword evidence="3" id="KW-1185">Reference proteome</keyword>
<reference evidence="3" key="1">
    <citation type="journal article" date="2019" name="Int. J. Syst. Evol. Microbiol.">
        <title>The Global Catalogue of Microorganisms (GCM) 10K type strain sequencing project: providing services to taxonomists for standard genome sequencing and annotation.</title>
        <authorList>
            <consortium name="The Broad Institute Genomics Platform"/>
            <consortium name="The Broad Institute Genome Sequencing Center for Infectious Disease"/>
            <person name="Wu L."/>
            <person name="Ma J."/>
        </authorList>
    </citation>
    <scope>NUCLEOTIDE SEQUENCE [LARGE SCALE GENOMIC DNA]</scope>
    <source>
        <strain evidence="3">CECT 7131</strain>
    </source>
</reference>
<protein>
    <submittedName>
        <fullName evidence="2">Uncharacterized protein</fullName>
    </submittedName>
</protein>
<evidence type="ECO:0000313" key="2">
    <source>
        <dbReference type="EMBL" id="MDN3564961.1"/>
    </source>
</evidence>
<keyword evidence="1" id="KW-0472">Membrane</keyword>
<name>A0ABT8A6B4_9PROT</name>
<evidence type="ECO:0000313" key="3">
    <source>
        <dbReference type="Proteomes" id="UP001529369"/>
    </source>
</evidence>
<dbReference type="Proteomes" id="UP001529369">
    <property type="component" value="Unassembled WGS sequence"/>
</dbReference>
<accession>A0ABT8A6B4</accession>
<keyword evidence="1" id="KW-0812">Transmembrane</keyword>
<evidence type="ECO:0000256" key="1">
    <source>
        <dbReference type="SAM" id="Phobius"/>
    </source>
</evidence>
<comment type="caution">
    <text evidence="2">The sequence shown here is derived from an EMBL/GenBank/DDBJ whole genome shotgun (WGS) entry which is preliminary data.</text>
</comment>
<organism evidence="2 3">
    <name type="scientific">Paeniroseomonas aquatica</name>
    <dbReference type="NCBI Taxonomy" id="373043"/>
    <lineage>
        <taxon>Bacteria</taxon>
        <taxon>Pseudomonadati</taxon>
        <taxon>Pseudomonadota</taxon>
        <taxon>Alphaproteobacteria</taxon>
        <taxon>Acetobacterales</taxon>
        <taxon>Acetobacteraceae</taxon>
        <taxon>Paeniroseomonas</taxon>
    </lineage>
</organism>